<dbReference type="EMBL" id="JARAOO010000004">
    <property type="protein sequence ID" value="KAJ7972649.1"/>
    <property type="molecule type" value="Genomic_DNA"/>
</dbReference>
<reference evidence="1" key="1">
    <citation type="journal article" date="2023" name="Science">
        <title>Elucidation of the pathway for biosynthesis of saponin adjuvants from the soapbark tree.</title>
        <authorList>
            <person name="Reed J."/>
            <person name="Orme A."/>
            <person name="El-Demerdash A."/>
            <person name="Owen C."/>
            <person name="Martin L.B.B."/>
            <person name="Misra R.C."/>
            <person name="Kikuchi S."/>
            <person name="Rejzek M."/>
            <person name="Martin A.C."/>
            <person name="Harkess A."/>
            <person name="Leebens-Mack J."/>
            <person name="Louveau T."/>
            <person name="Stephenson M.J."/>
            <person name="Osbourn A."/>
        </authorList>
    </citation>
    <scope>NUCLEOTIDE SEQUENCE</scope>
    <source>
        <strain evidence="1">S10</strain>
    </source>
</reference>
<protein>
    <submittedName>
        <fullName evidence="1">Pollen Ole e I family allergen</fullName>
    </submittedName>
</protein>
<dbReference type="AlphaFoldDB" id="A0AAD7Q0J8"/>
<sequence>MVCLKRSLFENEISVSQIPNTAKKMERKKLSRLGLVLSLLFFTASETAAAQNKLPGFLFTRTRGRCTPQFWSKRREEWPRMVPHTSTVSKVFGSRAFERYRSDLTLLEATARIDKQSPFSKLLKQASAALLNSYARDKFPYSPWQVKTLVIQGLVSEESAILVAKRFSIANQACN</sequence>
<dbReference type="Proteomes" id="UP001163823">
    <property type="component" value="Chromosome 4"/>
</dbReference>
<evidence type="ECO:0000313" key="2">
    <source>
        <dbReference type="Proteomes" id="UP001163823"/>
    </source>
</evidence>
<gene>
    <name evidence="1" type="ORF">O6P43_010505</name>
</gene>
<organism evidence="1 2">
    <name type="scientific">Quillaja saponaria</name>
    <name type="common">Soap bark tree</name>
    <dbReference type="NCBI Taxonomy" id="32244"/>
    <lineage>
        <taxon>Eukaryota</taxon>
        <taxon>Viridiplantae</taxon>
        <taxon>Streptophyta</taxon>
        <taxon>Embryophyta</taxon>
        <taxon>Tracheophyta</taxon>
        <taxon>Spermatophyta</taxon>
        <taxon>Magnoliopsida</taxon>
        <taxon>eudicotyledons</taxon>
        <taxon>Gunneridae</taxon>
        <taxon>Pentapetalae</taxon>
        <taxon>rosids</taxon>
        <taxon>fabids</taxon>
        <taxon>Fabales</taxon>
        <taxon>Quillajaceae</taxon>
        <taxon>Quillaja</taxon>
    </lineage>
</organism>
<evidence type="ECO:0000313" key="1">
    <source>
        <dbReference type="EMBL" id="KAJ7972649.1"/>
    </source>
</evidence>
<keyword evidence="2" id="KW-1185">Reference proteome</keyword>
<proteinExistence type="predicted"/>
<name>A0AAD7Q0J8_QUISA</name>
<dbReference type="PANTHER" id="PTHR33210:SF16">
    <property type="entry name" value="OS04G0517000 PROTEIN"/>
    <property type="match status" value="1"/>
</dbReference>
<comment type="caution">
    <text evidence="1">The sequence shown here is derived from an EMBL/GenBank/DDBJ whole genome shotgun (WGS) entry which is preliminary data.</text>
</comment>
<dbReference type="InterPro" id="IPR039923">
    <property type="entry name" value="Protodermal_1"/>
</dbReference>
<dbReference type="PANTHER" id="PTHR33210">
    <property type="entry name" value="PROTODERMAL FACTOR 1"/>
    <property type="match status" value="1"/>
</dbReference>
<accession>A0AAD7Q0J8</accession>
<dbReference type="KEGG" id="qsa:O6P43_010505"/>